<evidence type="ECO:0000313" key="8">
    <source>
        <dbReference type="Proteomes" id="UP000886842"/>
    </source>
</evidence>
<dbReference type="Pfam" id="PF00348">
    <property type="entry name" value="polyprenyl_synt"/>
    <property type="match status" value="1"/>
</dbReference>
<sequence>MEAVLDRRLGVIEDRLLEAAAADSRLVTDAAQWVIQAGGKRFRPALTLLSAQFGPDPDSDDVITAALVVELTHVASLYHDDVMDDADKRRGALSAHQKWQNSVAILVGDFLFSRASSLVADLGPEAVRIQAATFARLVQGQIAETVGPGEGDDPLEHHLKVVADKTGSLIATSAHLGARMAGADEQVQQLLTEFGERIGTVFQLSDDIIDIISDTTGKTPGTDLREQIPTLPTLLVRRDARPEDARLLELMDSDLSSEESLAEAVALLRAHPAVDHARSEVTRRADEARALLDALPALPARDALAELCTTVVTRMS</sequence>
<reference evidence="7" key="2">
    <citation type="journal article" date="2021" name="PeerJ">
        <title>Extensive microbial diversity within the chicken gut microbiome revealed by metagenomics and culture.</title>
        <authorList>
            <person name="Gilroy R."/>
            <person name="Ravi A."/>
            <person name="Getino M."/>
            <person name="Pursley I."/>
            <person name="Horton D.L."/>
            <person name="Alikhan N.F."/>
            <person name="Baker D."/>
            <person name="Gharbi K."/>
            <person name="Hall N."/>
            <person name="Watson M."/>
            <person name="Adriaenssens E.M."/>
            <person name="Foster-Nyarko E."/>
            <person name="Jarju S."/>
            <person name="Secka A."/>
            <person name="Antonio M."/>
            <person name="Oren A."/>
            <person name="Chaudhuri R.R."/>
            <person name="La Ragione R."/>
            <person name="Hildebrand F."/>
            <person name="Pallen M.J."/>
        </authorList>
    </citation>
    <scope>NUCLEOTIDE SEQUENCE</scope>
    <source>
        <strain evidence="7">ChiGjej1B1-24693</strain>
    </source>
</reference>
<evidence type="ECO:0000256" key="1">
    <source>
        <dbReference type="ARBA" id="ARBA00001946"/>
    </source>
</evidence>
<name>A0A9D1KM21_9ACTN</name>
<dbReference type="Gene3D" id="1.10.600.10">
    <property type="entry name" value="Farnesyl Diphosphate Synthase"/>
    <property type="match status" value="1"/>
</dbReference>
<keyword evidence="4" id="KW-0479">Metal-binding</keyword>
<dbReference type="GO" id="GO:0004659">
    <property type="term" value="F:prenyltransferase activity"/>
    <property type="evidence" value="ECO:0007669"/>
    <property type="project" value="InterPro"/>
</dbReference>
<dbReference type="InterPro" id="IPR033749">
    <property type="entry name" value="Polyprenyl_synt_CS"/>
</dbReference>
<keyword evidence="5" id="KW-0460">Magnesium</keyword>
<dbReference type="PROSITE" id="PS00444">
    <property type="entry name" value="POLYPRENYL_SYNTHASE_2"/>
    <property type="match status" value="1"/>
</dbReference>
<dbReference type="InterPro" id="IPR008949">
    <property type="entry name" value="Isoprenoid_synthase_dom_sf"/>
</dbReference>
<dbReference type="CDD" id="cd00685">
    <property type="entry name" value="Trans_IPPS_HT"/>
    <property type="match status" value="1"/>
</dbReference>
<gene>
    <name evidence="7" type="ORF">IAA98_01840</name>
</gene>
<evidence type="ECO:0000256" key="6">
    <source>
        <dbReference type="RuleBase" id="RU004466"/>
    </source>
</evidence>
<dbReference type="EMBL" id="DVLP01000052">
    <property type="protein sequence ID" value="HIT74312.1"/>
    <property type="molecule type" value="Genomic_DNA"/>
</dbReference>
<organism evidence="7 8">
    <name type="scientific">Candidatus Avipropionibacterium avicola</name>
    <dbReference type="NCBI Taxonomy" id="2840701"/>
    <lineage>
        <taxon>Bacteria</taxon>
        <taxon>Bacillati</taxon>
        <taxon>Actinomycetota</taxon>
        <taxon>Actinomycetes</taxon>
        <taxon>Propionibacteriales</taxon>
        <taxon>Propionibacteriaceae</taxon>
        <taxon>Propionibacteriaceae incertae sedis</taxon>
        <taxon>Candidatus Avipropionibacterium</taxon>
    </lineage>
</organism>
<dbReference type="SUPFAM" id="SSF48576">
    <property type="entry name" value="Terpenoid synthases"/>
    <property type="match status" value="1"/>
</dbReference>
<evidence type="ECO:0000256" key="4">
    <source>
        <dbReference type="ARBA" id="ARBA00022723"/>
    </source>
</evidence>
<evidence type="ECO:0000313" key="7">
    <source>
        <dbReference type="EMBL" id="HIT74312.1"/>
    </source>
</evidence>
<evidence type="ECO:0000256" key="5">
    <source>
        <dbReference type="ARBA" id="ARBA00022842"/>
    </source>
</evidence>
<comment type="cofactor">
    <cofactor evidence="1">
        <name>Mg(2+)</name>
        <dbReference type="ChEBI" id="CHEBI:18420"/>
    </cofactor>
</comment>
<evidence type="ECO:0000256" key="2">
    <source>
        <dbReference type="ARBA" id="ARBA00006706"/>
    </source>
</evidence>
<dbReference type="PANTHER" id="PTHR12001">
    <property type="entry name" value="GERANYLGERANYL PYROPHOSPHATE SYNTHASE"/>
    <property type="match status" value="1"/>
</dbReference>
<dbReference type="AlphaFoldDB" id="A0A9D1KM21"/>
<dbReference type="GO" id="GO:0008299">
    <property type="term" value="P:isoprenoid biosynthetic process"/>
    <property type="evidence" value="ECO:0007669"/>
    <property type="project" value="InterPro"/>
</dbReference>
<proteinExistence type="inferred from homology"/>
<dbReference type="SFLD" id="SFLDS00005">
    <property type="entry name" value="Isoprenoid_Synthase_Type_I"/>
    <property type="match status" value="1"/>
</dbReference>
<dbReference type="GO" id="GO:0046872">
    <property type="term" value="F:metal ion binding"/>
    <property type="evidence" value="ECO:0007669"/>
    <property type="project" value="UniProtKB-KW"/>
</dbReference>
<dbReference type="SFLD" id="SFLDG01017">
    <property type="entry name" value="Polyprenyl_Transferase_Like"/>
    <property type="match status" value="1"/>
</dbReference>
<keyword evidence="3 6" id="KW-0808">Transferase</keyword>
<reference evidence="7" key="1">
    <citation type="submission" date="2020-10" db="EMBL/GenBank/DDBJ databases">
        <authorList>
            <person name="Gilroy R."/>
        </authorList>
    </citation>
    <scope>NUCLEOTIDE SEQUENCE</scope>
    <source>
        <strain evidence="7">ChiGjej1B1-24693</strain>
    </source>
</reference>
<comment type="similarity">
    <text evidence="2 6">Belongs to the FPP/GGPP synthase family.</text>
</comment>
<accession>A0A9D1KM21</accession>
<comment type="caution">
    <text evidence="7">The sequence shown here is derived from an EMBL/GenBank/DDBJ whole genome shotgun (WGS) entry which is preliminary data.</text>
</comment>
<dbReference type="PANTHER" id="PTHR12001:SF69">
    <property type="entry name" value="ALL TRANS-POLYPRENYL-DIPHOSPHATE SYNTHASE PDSS1"/>
    <property type="match status" value="1"/>
</dbReference>
<protein>
    <submittedName>
        <fullName evidence="7">Polyprenyl synthetase family protein</fullName>
    </submittedName>
</protein>
<dbReference type="Proteomes" id="UP000886842">
    <property type="component" value="Unassembled WGS sequence"/>
</dbReference>
<dbReference type="InterPro" id="IPR000092">
    <property type="entry name" value="Polyprenyl_synt"/>
</dbReference>
<evidence type="ECO:0000256" key="3">
    <source>
        <dbReference type="ARBA" id="ARBA00022679"/>
    </source>
</evidence>